<reference evidence="8 9" key="1">
    <citation type="submission" date="2023-10" db="EMBL/GenBank/DDBJ databases">
        <title>Surface-active antibiotics is a multifunctional adaptation for post-fire microbes.</title>
        <authorList>
            <person name="Liu M.D."/>
            <person name="Du Y."/>
            <person name="Koupaei S.K."/>
            <person name="Kim N.R."/>
            <person name="Zhang W."/>
            <person name="Traxler M.F."/>
        </authorList>
    </citation>
    <scope>NUCLEOTIDE SEQUENCE [LARGE SCALE GENOMIC DNA]</scope>
    <source>
        <strain evidence="8 9">F3</strain>
    </source>
</reference>
<sequence length="170" mass="18884">MASLHAASANCDFSSQWMTSFCTRITNITTYGTWDMYLTGYGWHVDGYSESEINSNSWGGGAGKHFTDRNGNEDNLFLVVFLDSHKRLEPLGGYARQWFTDPVLGGLSIGGGFFAGFTAREDIAHYVPVPLVLPIGSLRYQKASIMATFIPRVPGVSKGDVVFFWARYQF</sequence>
<evidence type="ECO:0000313" key="8">
    <source>
        <dbReference type="EMBL" id="WOD20546.1"/>
    </source>
</evidence>
<evidence type="ECO:0000313" key="9">
    <source>
        <dbReference type="Proteomes" id="UP001302652"/>
    </source>
</evidence>
<protein>
    <submittedName>
        <fullName evidence="8">Antimicrobial peptide resistance and lipid A acylation PagP</fullName>
    </submittedName>
</protein>
<dbReference type="Proteomes" id="UP001302652">
    <property type="component" value="Chromosome 1"/>
</dbReference>
<comment type="subcellular location">
    <subcellularLocation>
        <location evidence="1">Cell outer membrane</location>
    </subcellularLocation>
</comment>
<keyword evidence="6" id="KW-0998">Cell outer membrane</keyword>
<keyword evidence="3" id="KW-0808">Transferase</keyword>
<dbReference type="InterPro" id="IPR011250">
    <property type="entry name" value="OMP/PagP_B-barrel"/>
</dbReference>
<dbReference type="EMBL" id="CP136513">
    <property type="protein sequence ID" value="WOD20546.1"/>
    <property type="molecule type" value="Genomic_DNA"/>
</dbReference>
<dbReference type="SUPFAM" id="SSF56925">
    <property type="entry name" value="OMPA-like"/>
    <property type="match status" value="1"/>
</dbReference>
<evidence type="ECO:0000256" key="2">
    <source>
        <dbReference type="ARBA" id="ARBA00006368"/>
    </source>
</evidence>
<evidence type="ECO:0000256" key="1">
    <source>
        <dbReference type="ARBA" id="ARBA00004442"/>
    </source>
</evidence>
<comment type="similarity">
    <text evidence="2">Belongs to the lipid A palmitoyltransferase family.</text>
</comment>
<keyword evidence="5" id="KW-0472">Membrane</keyword>
<organism evidence="8 9">
    <name type="scientific">Paraburkholderia kirstenboschensis</name>
    <dbReference type="NCBI Taxonomy" id="1245436"/>
    <lineage>
        <taxon>Bacteria</taxon>
        <taxon>Pseudomonadati</taxon>
        <taxon>Pseudomonadota</taxon>
        <taxon>Betaproteobacteria</taxon>
        <taxon>Burkholderiales</taxon>
        <taxon>Burkholderiaceae</taxon>
        <taxon>Paraburkholderia</taxon>
    </lineage>
</organism>
<dbReference type="InterPro" id="IPR009746">
    <property type="entry name" value="LipidA_acyl_PagP"/>
</dbReference>
<dbReference type="Pfam" id="PF07017">
    <property type="entry name" value="PagP"/>
    <property type="match status" value="1"/>
</dbReference>
<evidence type="ECO:0000256" key="7">
    <source>
        <dbReference type="ARBA" id="ARBA00023315"/>
    </source>
</evidence>
<evidence type="ECO:0000256" key="4">
    <source>
        <dbReference type="ARBA" id="ARBA00022729"/>
    </source>
</evidence>
<gene>
    <name evidence="8" type="ORF">RW095_30715</name>
</gene>
<accession>A0ABZ0ETU4</accession>
<evidence type="ECO:0000256" key="3">
    <source>
        <dbReference type="ARBA" id="ARBA00022679"/>
    </source>
</evidence>
<dbReference type="Gene3D" id="2.40.160.20">
    <property type="match status" value="1"/>
</dbReference>
<keyword evidence="4" id="KW-0732">Signal</keyword>
<keyword evidence="9" id="KW-1185">Reference proteome</keyword>
<name>A0ABZ0ETU4_9BURK</name>
<dbReference type="RefSeq" id="WP_317022462.1">
    <property type="nucleotide sequence ID" value="NZ_CP136513.1"/>
</dbReference>
<evidence type="ECO:0000256" key="6">
    <source>
        <dbReference type="ARBA" id="ARBA00023237"/>
    </source>
</evidence>
<evidence type="ECO:0000256" key="5">
    <source>
        <dbReference type="ARBA" id="ARBA00023136"/>
    </source>
</evidence>
<keyword evidence="7" id="KW-0012">Acyltransferase</keyword>
<proteinExistence type="inferred from homology"/>